<evidence type="ECO:0000313" key="3">
    <source>
        <dbReference type="Proteomes" id="UP000611554"/>
    </source>
</evidence>
<evidence type="ECO:0008006" key="4">
    <source>
        <dbReference type="Google" id="ProtNLM"/>
    </source>
</evidence>
<feature type="region of interest" description="Disordered" evidence="1">
    <location>
        <begin position="21"/>
        <end position="40"/>
    </location>
</feature>
<sequence length="110" mass="12065">MGWEGGDGYGFAVTRVSPSVHPTATGCRNSDVTERKRQQAGVKLQTPLGVLPGYARYFCNNRLQERWPDGLIRGAGGTGARRLVREAPTMASWPHGRRTARFGGHEAMRP</sequence>
<proteinExistence type="predicted"/>
<evidence type="ECO:0000313" key="2">
    <source>
        <dbReference type="EMBL" id="GGP99969.1"/>
    </source>
</evidence>
<organism evidence="2 3">
    <name type="scientific">Streptosporangium pseudovulgare</name>
    <dbReference type="NCBI Taxonomy" id="35765"/>
    <lineage>
        <taxon>Bacteria</taxon>
        <taxon>Bacillati</taxon>
        <taxon>Actinomycetota</taxon>
        <taxon>Actinomycetes</taxon>
        <taxon>Streptosporangiales</taxon>
        <taxon>Streptosporangiaceae</taxon>
        <taxon>Streptosporangium</taxon>
    </lineage>
</organism>
<feature type="region of interest" description="Disordered" evidence="1">
    <location>
        <begin position="89"/>
        <end position="110"/>
    </location>
</feature>
<reference evidence="3" key="1">
    <citation type="journal article" date="2019" name="Int. J. Syst. Evol. Microbiol.">
        <title>The Global Catalogue of Microorganisms (GCM) 10K type strain sequencing project: providing services to taxonomists for standard genome sequencing and annotation.</title>
        <authorList>
            <consortium name="The Broad Institute Genomics Platform"/>
            <consortium name="The Broad Institute Genome Sequencing Center for Infectious Disease"/>
            <person name="Wu L."/>
            <person name="Ma J."/>
        </authorList>
    </citation>
    <scope>NUCLEOTIDE SEQUENCE [LARGE SCALE GENOMIC DNA]</scope>
    <source>
        <strain evidence="3">JCM 3115</strain>
    </source>
</reference>
<protein>
    <recommendedName>
        <fullName evidence="4">G-patch domain-containing protein</fullName>
    </recommendedName>
</protein>
<dbReference type="Proteomes" id="UP000611554">
    <property type="component" value="Unassembled WGS sequence"/>
</dbReference>
<dbReference type="EMBL" id="BMQJ01000007">
    <property type="protein sequence ID" value="GGP99969.1"/>
    <property type="molecule type" value="Genomic_DNA"/>
</dbReference>
<gene>
    <name evidence="2" type="ORF">GCM10010140_32530</name>
</gene>
<keyword evidence="3" id="KW-1185">Reference proteome</keyword>
<name>A0ABQ2QY89_9ACTN</name>
<comment type="caution">
    <text evidence="2">The sequence shown here is derived from an EMBL/GenBank/DDBJ whole genome shotgun (WGS) entry which is preliminary data.</text>
</comment>
<evidence type="ECO:0000256" key="1">
    <source>
        <dbReference type="SAM" id="MobiDB-lite"/>
    </source>
</evidence>
<accession>A0ABQ2QY89</accession>
<feature type="compositionally biased region" description="Polar residues" evidence="1">
    <location>
        <begin position="21"/>
        <end position="30"/>
    </location>
</feature>